<dbReference type="SMR" id="A0A1M4W867"/>
<dbReference type="CDD" id="cd03020">
    <property type="entry name" value="DsbA_DsbC_DsbG"/>
    <property type="match status" value="1"/>
</dbReference>
<dbReference type="AlphaFoldDB" id="A0A1M4W867"/>
<dbReference type="SUPFAM" id="SSF54423">
    <property type="entry name" value="DsbC/DsbG N-terminal domain-like"/>
    <property type="match status" value="1"/>
</dbReference>
<evidence type="ECO:0000256" key="3">
    <source>
        <dbReference type="ARBA" id="ARBA00022729"/>
    </source>
</evidence>
<reference evidence="11" key="1">
    <citation type="submission" date="2016-11" db="EMBL/GenBank/DDBJ databases">
        <authorList>
            <person name="Varghese N."/>
            <person name="Submissions S."/>
        </authorList>
    </citation>
    <scope>NUCLEOTIDE SEQUENCE [LARGE SCALE GENOMIC DNA]</scope>
    <source>
        <strain evidence="11">DSM 14834</strain>
    </source>
</reference>
<evidence type="ECO:0000256" key="7">
    <source>
        <dbReference type="RuleBase" id="RU364038"/>
    </source>
</evidence>
<dbReference type="SUPFAM" id="SSF52833">
    <property type="entry name" value="Thioredoxin-like"/>
    <property type="match status" value="1"/>
</dbReference>
<dbReference type="Pfam" id="PF13098">
    <property type="entry name" value="Thioredoxin_2"/>
    <property type="match status" value="1"/>
</dbReference>
<evidence type="ECO:0000313" key="10">
    <source>
        <dbReference type="EMBL" id="SHE77461.1"/>
    </source>
</evidence>
<feature type="chain" id="PRO_5011809669" description="Thiol:disulfide interchange protein" evidence="7">
    <location>
        <begin position="19"/>
        <end position="269"/>
    </location>
</feature>
<evidence type="ECO:0000256" key="1">
    <source>
        <dbReference type="ARBA" id="ARBA00004418"/>
    </source>
</evidence>
<dbReference type="InterPro" id="IPR018950">
    <property type="entry name" value="DiS-bond_isomerase_DsbC/G_N"/>
</dbReference>
<protein>
    <recommendedName>
        <fullName evidence="7">Thiol:disulfide interchange protein</fullName>
    </recommendedName>
</protein>
<dbReference type="PANTHER" id="PTHR35272">
    <property type="entry name" value="THIOL:DISULFIDE INTERCHANGE PROTEIN DSBC-RELATED"/>
    <property type="match status" value="1"/>
</dbReference>
<dbReference type="PROSITE" id="PS51257">
    <property type="entry name" value="PROKAR_LIPOPROTEIN"/>
    <property type="match status" value="1"/>
</dbReference>
<evidence type="ECO:0000259" key="9">
    <source>
        <dbReference type="Pfam" id="PF13098"/>
    </source>
</evidence>
<comment type="function">
    <text evidence="7">Required for disulfide bond formation in some periplasmic proteins. Acts by transferring its disulfide bond to other proteins and is reduced in the process.</text>
</comment>
<dbReference type="InterPro" id="IPR036249">
    <property type="entry name" value="Thioredoxin-like_sf"/>
</dbReference>
<dbReference type="Gene3D" id="3.40.30.10">
    <property type="entry name" value="Glutaredoxin"/>
    <property type="match status" value="1"/>
</dbReference>
<evidence type="ECO:0000313" key="11">
    <source>
        <dbReference type="Proteomes" id="UP000242857"/>
    </source>
</evidence>
<dbReference type="InterPro" id="IPR009094">
    <property type="entry name" value="DiS-bond_isomerase_DsbC/G_N_sf"/>
</dbReference>
<dbReference type="GO" id="GO:0042597">
    <property type="term" value="C:periplasmic space"/>
    <property type="evidence" value="ECO:0007669"/>
    <property type="project" value="UniProtKB-SubCell"/>
</dbReference>
<dbReference type="InterPro" id="IPR012336">
    <property type="entry name" value="Thioredoxin-like_fold"/>
</dbReference>
<dbReference type="Gene3D" id="3.10.450.70">
    <property type="entry name" value="Disulphide bond isomerase, DsbC/G, N-terminal"/>
    <property type="match status" value="1"/>
</dbReference>
<dbReference type="InterPro" id="IPR051470">
    <property type="entry name" value="Thiol:disulfide_interchange"/>
</dbReference>
<dbReference type="Proteomes" id="UP000242857">
    <property type="component" value="Unassembled WGS sequence"/>
</dbReference>
<accession>A0A1M4W867</accession>
<evidence type="ECO:0000259" key="8">
    <source>
        <dbReference type="Pfam" id="PF10411"/>
    </source>
</evidence>
<keyword evidence="5" id="KW-1015">Disulfide bond</keyword>
<keyword evidence="6 7" id="KW-0676">Redox-active center</keyword>
<organism evidence="10 11">
    <name type="scientific">Thermomonas hydrothermalis</name>
    <dbReference type="NCBI Taxonomy" id="213588"/>
    <lineage>
        <taxon>Bacteria</taxon>
        <taxon>Pseudomonadati</taxon>
        <taxon>Pseudomonadota</taxon>
        <taxon>Gammaproteobacteria</taxon>
        <taxon>Lysobacterales</taxon>
        <taxon>Lysobacteraceae</taxon>
        <taxon>Thermomonas</taxon>
    </lineage>
</organism>
<gene>
    <name evidence="10" type="ORF">SAMN02745204_01124</name>
</gene>
<comment type="subcellular location">
    <subcellularLocation>
        <location evidence="1 7">Periplasm</location>
    </subcellularLocation>
</comment>
<proteinExistence type="inferred from homology"/>
<dbReference type="InterPro" id="IPR033954">
    <property type="entry name" value="DiS-bond_Isoase_DsbC/G"/>
</dbReference>
<dbReference type="EMBL" id="FQUK01000014">
    <property type="protein sequence ID" value="SHE77461.1"/>
    <property type="molecule type" value="Genomic_DNA"/>
</dbReference>
<sequence length="269" mass="28720">MKAFALALLLGVSLSACAQSGPAPAAATPPKAADAPASALPPIADGSPEARARAALQALVPGITIDDIGPAPIPGFRQVVAGGAVVYVSDDGKYMFQGSLVDLAKRSDLSEQAMAKVRKRILQSLPEDDRIVFAPKGQTRYTVIVLTDVECGYCRKFHSDIARYNDLGIRVEYLAFPRAGLGSDDYRKMVAVWCAPDRRKALTDAKNDRPVPLAPGCTRTPVDMQYRAGQRMGLEGTPMLLTPEGDFLGGYLPPEQLVKRLAALKANGR</sequence>
<keyword evidence="11" id="KW-1185">Reference proteome</keyword>
<feature type="domain" description="Disulphide bond isomerase DsbC/G N-terminal" evidence="8">
    <location>
        <begin position="47"/>
        <end position="111"/>
    </location>
</feature>
<keyword evidence="4 7" id="KW-0574">Periplasm</keyword>
<evidence type="ECO:0000256" key="6">
    <source>
        <dbReference type="ARBA" id="ARBA00023284"/>
    </source>
</evidence>
<dbReference type="STRING" id="213588.SAMN02745204_01124"/>
<dbReference type="OrthoDB" id="12976at2"/>
<comment type="similarity">
    <text evidence="2 7">Belongs to the thioredoxin family. DsbC subfamily.</text>
</comment>
<dbReference type="PANTHER" id="PTHR35272:SF3">
    <property type="entry name" value="THIOL:DISULFIDE INTERCHANGE PROTEIN DSBC"/>
    <property type="match status" value="1"/>
</dbReference>
<name>A0A1M4W867_9GAMM</name>
<evidence type="ECO:0000256" key="4">
    <source>
        <dbReference type="ARBA" id="ARBA00022764"/>
    </source>
</evidence>
<dbReference type="Pfam" id="PF10411">
    <property type="entry name" value="DsbC_N"/>
    <property type="match status" value="1"/>
</dbReference>
<feature type="signal peptide" evidence="7">
    <location>
        <begin position="1"/>
        <end position="18"/>
    </location>
</feature>
<evidence type="ECO:0000256" key="2">
    <source>
        <dbReference type="ARBA" id="ARBA00009813"/>
    </source>
</evidence>
<feature type="domain" description="Thioredoxin-like fold" evidence="9">
    <location>
        <begin position="136"/>
        <end position="261"/>
    </location>
</feature>
<evidence type="ECO:0000256" key="5">
    <source>
        <dbReference type="ARBA" id="ARBA00023157"/>
    </source>
</evidence>
<dbReference type="RefSeq" id="WP_072755635.1">
    <property type="nucleotide sequence ID" value="NZ_FQUK01000014.1"/>
</dbReference>
<keyword evidence="3 7" id="KW-0732">Signal</keyword>